<evidence type="ECO:0000313" key="2">
    <source>
        <dbReference type="Proteomes" id="UP000006038"/>
    </source>
</evidence>
<keyword evidence="2" id="KW-1185">Reference proteome</keyword>
<dbReference type="HOGENOM" id="CLU_1328153_0_0_1"/>
<dbReference type="STRING" id="4533.J3N149"/>
<proteinExistence type="predicted"/>
<dbReference type="Gene3D" id="3.40.50.2000">
    <property type="entry name" value="Glycogen Phosphorylase B"/>
    <property type="match status" value="1"/>
</dbReference>
<name>J3N149_ORYBR</name>
<reference evidence="1" key="2">
    <citation type="submission" date="2013-04" db="UniProtKB">
        <authorList>
            <consortium name="EnsemblPlants"/>
        </authorList>
    </citation>
    <scope>IDENTIFICATION</scope>
</reference>
<dbReference type="EnsemblPlants" id="OB10G12470.1">
    <property type="protein sequence ID" value="OB10G12470.1"/>
    <property type="gene ID" value="OB10G12470"/>
</dbReference>
<dbReference type="AlphaFoldDB" id="J3N149"/>
<accession>J3N149</accession>
<evidence type="ECO:0000313" key="1">
    <source>
        <dbReference type="EnsemblPlants" id="OB10G12470.1"/>
    </source>
</evidence>
<dbReference type="Proteomes" id="UP000006038">
    <property type="component" value="Chromosome 10"/>
</dbReference>
<sequence>MPNSSRQMAGWASPPRWHHLMIVTDPMQSHINSARRLTVRVTFSTGMHLQPLRHVPAPQVLQGVVSSPAAVTRVLYTVLVGWGSPTSRGVPAALHWAKPATVFAVYHHYFHGHAAELLASCKSDPSLVDVAVLLQALPPLKRNALPSFTSMVSPGKRHYLTLGMLNCCVTSFSALGEHDLMVPVDTLVHALEPAALCTVPCLCGRAVQARCVNLLLPGDTKVYRKW</sequence>
<reference evidence="1" key="1">
    <citation type="journal article" date="2013" name="Nat. Commun.">
        <title>Whole-genome sequencing of Oryza brachyantha reveals mechanisms underlying Oryza genome evolution.</title>
        <authorList>
            <person name="Chen J."/>
            <person name="Huang Q."/>
            <person name="Gao D."/>
            <person name="Wang J."/>
            <person name="Lang Y."/>
            <person name="Liu T."/>
            <person name="Li B."/>
            <person name="Bai Z."/>
            <person name="Luis Goicoechea J."/>
            <person name="Liang C."/>
            <person name="Chen C."/>
            <person name="Zhang W."/>
            <person name="Sun S."/>
            <person name="Liao Y."/>
            <person name="Zhang X."/>
            <person name="Yang L."/>
            <person name="Song C."/>
            <person name="Wang M."/>
            <person name="Shi J."/>
            <person name="Liu G."/>
            <person name="Liu J."/>
            <person name="Zhou H."/>
            <person name="Zhou W."/>
            <person name="Yu Q."/>
            <person name="An N."/>
            <person name="Chen Y."/>
            <person name="Cai Q."/>
            <person name="Wang B."/>
            <person name="Liu B."/>
            <person name="Min J."/>
            <person name="Huang Y."/>
            <person name="Wu H."/>
            <person name="Li Z."/>
            <person name="Zhang Y."/>
            <person name="Yin Y."/>
            <person name="Song W."/>
            <person name="Jiang J."/>
            <person name="Jackson S.A."/>
            <person name="Wing R.A."/>
            <person name="Wang J."/>
            <person name="Chen M."/>
        </authorList>
    </citation>
    <scope>NUCLEOTIDE SEQUENCE [LARGE SCALE GENOMIC DNA]</scope>
    <source>
        <strain evidence="1">cv. IRGC 101232</strain>
    </source>
</reference>
<organism evidence="1">
    <name type="scientific">Oryza brachyantha</name>
    <name type="common">malo sina</name>
    <dbReference type="NCBI Taxonomy" id="4533"/>
    <lineage>
        <taxon>Eukaryota</taxon>
        <taxon>Viridiplantae</taxon>
        <taxon>Streptophyta</taxon>
        <taxon>Embryophyta</taxon>
        <taxon>Tracheophyta</taxon>
        <taxon>Spermatophyta</taxon>
        <taxon>Magnoliopsida</taxon>
        <taxon>Liliopsida</taxon>
        <taxon>Poales</taxon>
        <taxon>Poaceae</taxon>
        <taxon>BOP clade</taxon>
        <taxon>Oryzoideae</taxon>
        <taxon>Oryzeae</taxon>
        <taxon>Oryzinae</taxon>
        <taxon>Oryza</taxon>
    </lineage>
</organism>
<dbReference type="Gramene" id="OB10G12470.1">
    <property type="protein sequence ID" value="OB10G12470.1"/>
    <property type="gene ID" value="OB10G12470"/>
</dbReference>
<protein>
    <submittedName>
        <fullName evidence="1">Uncharacterized protein</fullName>
    </submittedName>
</protein>